<name>A0ABQ1KH96_9BURK</name>
<evidence type="ECO:0000256" key="1">
    <source>
        <dbReference type="ARBA" id="ARBA00004651"/>
    </source>
</evidence>
<evidence type="ECO:0000256" key="3">
    <source>
        <dbReference type="ARBA" id="ARBA00022475"/>
    </source>
</evidence>
<feature type="transmembrane region" description="Helical" evidence="7">
    <location>
        <begin position="193"/>
        <end position="218"/>
    </location>
</feature>
<dbReference type="CDD" id="cd06261">
    <property type="entry name" value="TM_PBP2"/>
    <property type="match status" value="1"/>
</dbReference>
<evidence type="ECO:0000256" key="5">
    <source>
        <dbReference type="ARBA" id="ARBA00022989"/>
    </source>
</evidence>
<dbReference type="InterPro" id="IPR035906">
    <property type="entry name" value="MetI-like_sf"/>
</dbReference>
<keyword evidence="3" id="KW-1003">Cell membrane</keyword>
<keyword evidence="11" id="KW-1185">Reference proteome</keyword>
<evidence type="ECO:0000256" key="6">
    <source>
        <dbReference type="ARBA" id="ARBA00023136"/>
    </source>
</evidence>
<keyword evidence="6 7" id="KW-0472">Membrane</keyword>
<dbReference type="PANTHER" id="PTHR30193">
    <property type="entry name" value="ABC TRANSPORTER PERMEASE PROTEIN"/>
    <property type="match status" value="1"/>
</dbReference>
<comment type="subcellular location">
    <subcellularLocation>
        <location evidence="1 7">Cell membrane</location>
        <topology evidence="1 7">Multi-pass membrane protein</topology>
    </subcellularLocation>
</comment>
<feature type="transmembrane region" description="Helical" evidence="7">
    <location>
        <begin position="239"/>
        <end position="264"/>
    </location>
</feature>
<feature type="transmembrane region" description="Helical" evidence="7">
    <location>
        <begin position="299"/>
        <end position="323"/>
    </location>
</feature>
<evidence type="ECO:0000256" key="2">
    <source>
        <dbReference type="ARBA" id="ARBA00022448"/>
    </source>
</evidence>
<dbReference type="Proteomes" id="UP000622638">
    <property type="component" value="Unassembled WGS sequence"/>
</dbReference>
<dbReference type="Pfam" id="PF00528">
    <property type="entry name" value="BPD_transp_1"/>
    <property type="match status" value="1"/>
</dbReference>
<feature type="compositionally biased region" description="Pro residues" evidence="8">
    <location>
        <begin position="12"/>
        <end position="22"/>
    </location>
</feature>
<feature type="domain" description="ABC transmembrane type-1" evidence="9">
    <location>
        <begin position="107"/>
        <end position="322"/>
    </location>
</feature>
<dbReference type="PROSITE" id="PS50928">
    <property type="entry name" value="ABC_TM1"/>
    <property type="match status" value="1"/>
</dbReference>
<keyword evidence="2 7" id="KW-0813">Transport</keyword>
<gene>
    <name evidence="10" type="ORF">GCM10011572_15470</name>
</gene>
<dbReference type="Gene3D" id="1.10.3720.10">
    <property type="entry name" value="MetI-like"/>
    <property type="match status" value="1"/>
</dbReference>
<feature type="region of interest" description="Disordered" evidence="8">
    <location>
        <begin position="1"/>
        <end position="38"/>
    </location>
</feature>
<feature type="transmembrane region" description="Helical" evidence="7">
    <location>
        <begin position="103"/>
        <end position="132"/>
    </location>
</feature>
<evidence type="ECO:0000256" key="4">
    <source>
        <dbReference type="ARBA" id="ARBA00022692"/>
    </source>
</evidence>
<accession>A0ABQ1KH96</accession>
<organism evidence="10 11">
    <name type="scientific">Pseudoduganella buxea</name>
    <dbReference type="NCBI Taxonomy" id="1949069"/>
    <lineage>
        <taxon>Bacteria</taxon>
        <taxon>Pseudomonadati</taxon>
        <taxon>Pseudomonadota</taxon>
        <taxon>Betaproteobacteria</taxon>
        <taxon>Burkholderiales</taxon>
        <taxon>Oxalobacteraceae</taxon>
        <taxon>Telluria group</taxon>
        <taxon>Pseudoduganella</taxon>
    </lineage>
</organism>
<evidence type="ECO:0000313" key="11">
    <source>
        <dbReference type="Proteomes" id="UP000622638"/>
    </source>
</evidence>
<comment type="similarity">
    <text evidence="7">Belongs to the binding-protein-dependent transport system permease family.</text>
</comment>
<dbReference type="EMBL" id="BMKG01000005">
    <property type="protein sequence ID" value="GGB94414.1"/>
    <property type="molecule type" value="Genomic_DNA"/>
</dbReference>
<dbReference type="SUPFAM" id="SSF161098">
    <property type="entry name" value="MetI-like"/>
    <property type="match status" value="1"/>
</dbReference>
<evidence type="ECO:0000256" key="8">
    <source>
        <dbReference type="SAM" id="MobiDB-lite"/>
    </source>
</evidence>
<feature type="transmembrane region" description="Helical" evidence="7">
    <location>
        <begin position="144"/>
        <end position="164"/>
    </location>
</feature>
<feature type="transmembrane region" description="Helical" evidence="7">
    <location>
        <begin position="58"/>
        <end position="77"/>
    </location>
</feature>
<evidence type="ECO:0000256" key="7">
    <source>
        <dbReference type="RuleBase" id="RU363032"/>
    </source>
</evidence>
<evidence type="ECO:0000313" key="10">
    <source>
        <dbReference type="EMBL" id="GGB94414.1"/>
    </source>
</evidence>
<protein>
    <submittedName>
        <fullName evidence="10">ABC transporter permease</fullName>
    </submittedName>
</protein>
<dbReference type="PANTHER" id="PTHR30193:SF42">
    <property type="entry name" value="ABC TRANSPORTER PERMEASE PROTEIN"/>
    <property type="match status" value="1"/>
</dbReference>
<proteinExistence type="inferred from homology"/>
<evidence type="ECO:0000259" key="9">
    <source>
        <dbReference type="PROSITE" id="PS50928"/>
    </source>
</evidence>
<keyword evidence="4 7" id="KW-0812">Transmembrane</keyword>
<comment type="caution">
    <text evidence="10">The sequence shown here is derived from an EMBL/GenBank/DDBJ whole genome shotgun (WGS) entry which is preliminary data.</text>
</comment>
<keyword evidence="5 7" id="KW-1133">Transmembrane helix</keyword>
<dbReference type="InterPro" id="IPR051393">
    <property type="entry name" value="ABC_transporter_permease"/>
</dbReference>
<reference evidence="11" key="1">
    <citation type="journal article" date="2019" name="Int. J. Syst. Evol. Microbiol.">
        <title>The Global Catalogue of Microorganisms (GCM) 10K type strain sequencing project: providing services to taxonomists for standard genome sequencing and annotation.</title>
        <authorList>
            <consortium name="The Broad Institute Genomics Platform"/>
            <consortium name="The Broad Institute Genome Sequencing Center for Infectious Disease"/>
            <person name="Wu L."/>
            <person name="Ma J."/>
        </authorList>
    </citation>
    <scope>NUCLEOTIDE SEQUENCE [LARGE SCALE GENOMIC DNA]</scope>
    <source>
        <strain evidence="11">CGMCC 1.15931</strain>
    </source>
</reference>
<dbReference type="InterPro" id="IPR000515">
    <property type="entry name" value="MetI-like"/>
</dbReference>
<dbReference type="RefSeq" id="WP_229417564.1">
    <property type="nucleotide sequence ID" value="NZ_BMKG01000005.1"/>
</dbReference>
<sequence>MSVIPLHTAGSPPAPAAPPPGKRPAANDSAARPPQRSGSRFGALADAWLPRLVLSPTIIASLVFVYGFIALTAYLSLTESRMMPNFEFAGFAQYERLFEIERWWVAATNLGIFGGLFILFCLAIGLGMAILLDQRIRHEGALRAIYLYPMALSFIVTGAAWKWILNPGLGLEKMMHDWGFTNFTFDWLVNSDMAIYTVVIAGVWQSSGFVMALFLAGLRSVDDSIIKAAMVDGASLPTIYRRIVIPSLRPVFFSVLLVLAHIAIKSFDLVMALTAGGPGTSSDVPAIFMYQFSFTRGQLGLGAASAMMMLATVLAVLVPLMYLETKGARHGR</sequence>